<dbReference type="STRING" id="1805483.A0A177EK98"/>
<reference evidence="3 4" key="1">
    <citation type="submission" date="2016-02" db="EMBL/GenBank/DDBJ databases">
        <title>Discovery of a natural microsporidian pathogen with a broad tissue tropism in Caenorhabditis elegans.</title>
        <authorList>
            <person name="Luallen R.J."/>
            <person name="Reinke A.W."/>
            <person name="Tong L."/>
            <person name="Botts M.R."/>
            <person name="Felix M.-A."/>
            <person name="Troemel E.R."/>
        </authorList>
    </citation>
    <scope>NUCLEOTIDE SEQUENCE [LARGE SCALE GENOMIC DNA]</scope>
    <source>
        <strain evidence="3 4">JUm2807</strain>
    </source>
</reference>
<dbReference type="VEuPathDB" id="MicrosporidiaDB:NEDG_00356"/>
<feature type="signal peptide" evidence="2">
    <location>
        <begin position="1"/>
        <end position="17"/>
    </location>
</feature>
<feature type="region of interest" description="Disordered" evidence="1">
    <location>
        <begin position="1154"/>
        <end position="1185"/>
    </location>
</feature>
<dbReference type="Gene3D" id="3.20.20.370">
    <property type="entry name" value="Glycoside hydrolase/deacetylase"/>
    <property type="match status" value="1"/>
</dbReference>
<sequence length="1682" mass="184281">MRFKVAVIAMIIWQSLCTRCAEGGGNNPPTKAKEEKKGDLDEFDTDEFISNPAQYAKDHNWTVNLNAYDDMDLPESEKYDLTNPDDIRRSLGMIGGYYSNVFINKSRAEKLFGVKPAIIPMPNYSSQYWGLNRLEPEYDPLDRPCIYNPPYTGGTVLSPIPEETEEELAREMADDPAYYTALRQEYANQNKHANSMNNPFVDNTSMNNPFVDNTSMNNPFVDNTSMNNPFLTEGFVGFIDDELFYGPQNTQNIGTEQQGISMSASRSMSEITAQNSASRETHTYSSDLRTYNGSYNGPQEPQAQPSTSNYVWPHSSTSANASSQSAADFAYSYARDSSHIPNYNPPESFASNLPHTITSEESSSSSQSTVRSVGGARDWVARPVTHNYDSEGASGGIYNNFVSRPTYIPGTAPEDNQMPQGWVPHRTASTHGNNAHTDTHTQDPRKSPIFTTVKNNGEIEEWLGSWALPSTASTSNISMKAMDGAAHSTMHDRIHNTMDGTIHDTMHSTMHDPTSTLIPTKVGQNEILLRTQRSTSTHGSVHGSTNTSTNTSAHGSTNTTTHQNVVHSPVLIPEEEDNIPDDWLDPRVTTTYGSTNTSAHGSTNTSTHTPTFITTKTIELGGYSSPEPAMEPNTHSTDNSVYVSTHTPTFITTKTIELGGYSSPEPAMEPNTHSTDNSVYVSTHTPTFITTKTIELGGYSSPEPAMEPNTHSTDNSVYGSNRGSVHGSTHSLGPTMMEENEMVHDGALEQTTTIHSAANSVHGSAHDLAHSPVPTAEDQVEILQRTKRATGIHSVANSDHSRVPTGEDLEIAYYYCSLGRVPDTHSAGISNRDLAHSPIATEVEQDVLLPRTPSIHSVASSGHNSPARFSPINIAPITQNNPAIIAPQFARHSPAAELQELAVRAITPHSEPDTRVSGAERSASVETLFSYYSADDNSEERTRLGVQNALDALDDLDGYSEPFPEVQSEPTALPSYIASVNNYRSLMGAPKKGCRFAGQKEGYREDRNQIGTNNMATESAVPKLTETAGVLGVEEPRLVPVITANNGEEQALALYHGPPSAEMAEEPLGTVSSISQAPRINSVGTQTANTPGPALAMDVPTDGYMLIDFNKGEVHCPGDHQDYIHWDIPIDYYQYPSTSGTNQCDGLLPTAKTFSAPTKSNQNTNTSYLPPIAPNPEPAQKPSEPAPYVPAYGPWTYQVPRTREYAPPRVPVYIPGSYQAGQAPEYITQRIPAYRPGHCQAGMPGYVLQTVPEYDPYSNPYPVSTQPPTYDPGYEILGFETPEDQQYSNYGNYGSYGNYERYGDYGDYGNHEKYGDYGSYEKYENHENHEDSKEDYSMPIMEAFTAGDDFFVPSANPQAEREEAVKEVVLLLGESLNNPDPSVFDKMIEDAISFEEQEERKGLVLRGGNAPGAFSLSFEESPSGITRELLAVLKPFKRVCAFYVDPHRLTTGDSLDVVKEIMNNSHVVGLSVSSKKSLKLLTKEGSRRLIKKAYDLFVAKVGWIPQSVRLPYQGYSNDDIKYCIEELNLVVTEANYDTLDYLDLRFVKTLAKFLADPSTQEIALVLVQRDKYMHSVRGVKNLIGVLMGRGFIFANFNEMTGVETLNKKGASALIKKALRATSKAFPKSMAMGEEVVMPKVTANAKTYPEQKKRSSTAATAAKIAALGGVVVGGTALATFVLI</sequence>
<feature type="compositionally biased region" description="Low complexity" evidence="1">
    <location>
        <begin position="534"/>
        <end position="561"/>
    </location>
</feature>
<dbReference type="RefSeq" id="XP_067545482.1">
    <property type="nucleotide sequence ID" value="XM_067687774.1"/>
</dbReference>
<organism evidence="3 4">
    <name type="scientific">Nematocida displodere</name>
    <dbReference type="NCBI Taxonomy" id="1805483"/>
    <lineage>
        <taxon>Eukaryota</taxon>
        <taxon>Fungi</taxon>
        <taxon>Fungi incertae sedis</taxon>
        <taxon>Microsporidia</taxon>
        <taxon>Nematocida</taxon>
    </lineage>
</organism>
<name>A0A177EK98_9MICR</name>
<gene>
    <name evidence="3" type="ORF">NEDG_00356</name>
</gene>
<feature type="region of interest" description="Disordered" evidence="1">
    <location>
        <begin position="344"/>
        <end position="371"/>
    </location>
</feature>
<feature type="compositionally biased region" description="Pro residues" evidence="1">
    <location>
        <begin position="1171"/>
        <end position="1185"/>
    </location>
</feature>
<dbReference type="GeneID" id="93646706"/>
<dbReference type="SUPFAM" id="SSF88713">
    <property type="entry name" value="Glycoside hydrolase/deacetylase"/>
    <property type="match status" value="1"/>
</dbReference>
<feature type="compositionally biased region" description="Polar residues" evidence="1">
    <location>
        <begin position="1154"/>
        <end position="1168"/>
    </location>
</feature>
<feature type="compositionally biased region" description="Polar residues" evidence="1">
    <location>
        <begin position="427"/>
        <end position="436"/>
    </location>
</feature>
<dbReference type="EMBL" id="LTDL01000014">
    <property type="protein sequence ID" value="OAG31881.1"/>
    <property type="molecule type" value="Genomic_DNA"/>
</dbReference>
<proteinExistence type="predicted"/>
<accession>A0A177EK98</accession>
<feature type="compositionally biased region" description="Low complexity" evidence="1">
    <location>
        <begin position="359"/>
        <end position="371"/>
    </location>
</feature>
<feature type="compositionally biased region" description="Polar residues" evidence="1">
    <location>
        <begin position="258"/>
        <end position="310"/>
    </location>
</feature>
<feature type="region of interest" description="Disordered" evidence="1">
    <location>
        <begin position="258"/>
        <end position="320"/>
    </location>
</feature>
<feature type="chain" id="PRO_5008060485" evidence="2">
    <location>
        <begin position="18"/>
        <end position="1682"/>
    </location>
</feature>
<feature type="compositionally biased region" description="Polar residues" evidence="1">
    <location>
        <begin position="709"/>
        <end position="729"/>
    </location>
</feature>
<feature type="compositionally biased region" description="Basic and acidic residues" evidence="1">
    <location>
        <begin position="437"/>
        <end position="446"/>
    </location>
</feature>
<comment type="caution">
    <text evidence="3">The sequence shown here is derived from an EMBL/GenBank/DDBJ whole genome shotgun (WGS) entry which is preliminary data.</text>
</comment>
<dbReference type="Proteomes" id="UP000185944">
    <property type="component" value="Unassembled WGS sequence"/>
</dbReference>
<evidence type="ECO:0000256" key="2">
    <source>
        <dbReference type="SAM" id="SignalP"/>
    </source>
</evidence>
<keyword evidence="4" id="KW-1185">Reference proteome</keyword>
<dbReference type="InterPro" id="IPR011330">
    <property type="entry name" value="Glyco_hydro/deAcase_b/a-brl"/>
</dbReference>
<evidence type="ECO:0000313" key="3">
    <source>
        <dbReference type="EMBL" id="OAG31881.1"/>
    </source>
</evidence>
<feature type="region of interest" description="Disordered" evidence="1">
    <location>
        <begin position="701"/>
        <end position="729"/>
    </location>
</feature>
<evidence type="ECO:0000313" key="4">
    <source>
        <dbReference type="Proteomes" id="UP000185944"/>
    </source>
</evidence>
<dbReference type="GO" id="GO:0005975">
    <property type="term" value="P:carbohydrate metabolic process"/>
    <property type="evidence" value="ECO:0007669"/>
    <property type="project" value="InterPro"/>
</dbReference>
<dbReference type="OrthoDB" id="407355at2759"/>
<feature type="region of interest" description="Disordered" evidence="1">
    <location>
        <begin position="426"/>
        <end position="448"/>
    </location>
</feature>
<keyword evidence="2" id="KW-0732">Signal</keyword>
<protein>
    <submittedName>
        <fullName evidence="3">Uncharacterized protein</fullName>
    </submittedName>
</protein>
<feature type="region of interest" description="Disordered" evidence="1">
    <location>
        <begin position="533"/>
        <end position="566"/>
    </location>
</feature>
<evidence type="ECO:0000256" key="1">
    <source>
        <dbReference type="SAM" id="MobiDB-lite"/>
    </source>
</evidence>